<evidence type="ECO:0000313" key="2">
    <source>
        <dbReference type="Proteomes" id="UP000308600"/>
    </source>
</evidence>
<organism evidence="1 2">
    <name type="scientific">Pluteus cervinus</name>
    <dbReference type="NCBI Taxonomy" id="181527"/>
    <lineage>
        <taxon>Eukaryota</taxon>
        <taxon>Fungi</taxon>
        <taxon>Dikarya</taxon>
        <taxon>Basidiomycota</taxon>
        <taxon>Agaricomycotina</taxon>
        <taxon>Agaricomycetes</taxon>
        <taxon>Agaricomycetidae</taxon>
        <taxon>Agaricales</taxon>
        <taxon>Pluteineae</taxon>
        <taxon>Pluteaceae</taxon>
        <taxon>Pluteus</taxon>
    </lineage>
</organism>
<sequence length="198" mass="21879">MGTHRTEPNPLSAHNLLNDRMGIYLDIRVITLLSSREQGPLHPHCYLKIEEVFEAANESKYIAKCQSALGSRTADSTGLKWVVNQKLSTAASSKIILKIIKPRRIISDQIIMSIPVSVIDILTHLIHSDSTFTMSIGSNYTLTMDVEKNILHDVLDHITLCGPLSESLNNAQQSIDIMLTNGLVLGENSLFFVVAISL</sequence>
<reference evidence="1 2" key="1">
    <citation type="journal article" date="2019" name="Nat. Ecol. Evol.">
        <title>Megaphylogeny resolves global patterns of mushroom evolution.</title>
        <authorList>
            <person name="Varga T."/>
            <person name="Krizsan K."/>
            <person name="Foldi C."/>
            <person name="Dima B."/>
            <person name="Sanchez-Garcia M."/>
            <person name="Sanchez-Ramirez S."/>
            <person name="Szollosi G.J."/>
            <person name="Szarkandi J.G."/>
            <person name="Papp V."/>
            <person name="Albert L."/>
            <person name="Andreopoulos W."/>
            <person name="Angelini C."/>
            <person name="Antonin V."/>
            <person name="Barry K.W."/>
            <person name="Bougher N.L."/>
            <person name="Buchanan P."/>
            <person name="Buyck B."/>
            <person name="Bense V."/>
            <person name="Catcheside P."/>
            <person name="Chovatia M."/>
            <person name="Cooper J."/>
            <person name="Damon W."/>
            <person name="Desjardin D."/>
            <person name="Finy P."/>
            <person name="Geml J."/>
            <person name="Haridas S."/>
            <person name="Hughes K."/>
            <person name="Justo A."/>
            <person name="Karasinski D."/>
            <person name="Kautmanova I."/>
            <person name="Kiss B."/>
            <person name="Kocsube S."/>
            <person name="Kotiranta H."/>
            <person name="LaButti K.M."/>
            <person name="Lechner B.E."/>
            <person name="Liimatainen K."/>
            <person name="Lipzen A."/>
            <person name="Lukacs Z."/>
            <person name="Mihaltcheva S."/>
            <person name="Morgado L.N."/>
            <person name="Niskanen T."/>
            <person name="Noordeloos M.E."/>
            <person name="Ohm R.A."/>
            <person name="Ortiz-Santana B."/>
            <person name="Ovrebo C."/>
            <person name="Racz N."/>
            <person name="Riley R."/>
            <person name="Savchenko A."/>
            <person name="Shiryaev A."/>
            <person name="Soop K."/>
            <person name="Spirin V."/>
            <person name="Szebenyi C."/>
            <person name="Tomsovsky M."/>
            <person name="Tulloss R.E."/>
            <person name="Uehling J."/>
            <person name="Grigoriev I.V."/>
            <person name="Vagvolgyi C."/>
            <person name="Papp T."/>
            <person name="Martin F.M."/>
            <person name="Miettinen O."/>
            <person name="Hibbett D.S."/>
            <person name="Nagy L.G."/>
        </authorList>
    </citation>
    <scope>NUCLEOTIDE SEQUENCE [LARGE SCALE GENOMIC DNA]</scope>
    <source>
        <strain evidence="1 2">NL-1719</strain>
    </source>
</reference>
<proteinExistence type="predicted"/>
<keyword evidence="2" id="KW-1185">Reference proteome</keyword>
<name>A0ACD3AS79_9AGAR</name>
<protein>
    <submittedName>
        <fullName evidence="1">Uncharacterized protein</fullName>
    </submittedName>
</protein>
<evidence type="ECO:0000313" key="1">
    <source>
        <dbReference type="EMBL" id="TFK68174.1"/>
    </source>
</evidence>
<accession>A0ACD3AS79</accession>
<dbReference type="EMBL" id="ML208357">
    <property type="protein sequence ID" value="TFK68174.1"/>
    <property type="molecule type" value="Genomic_DNA"/>
</dbReference>
<gene>
    <name evidence="1" type="ORF">BDN72DRAFT_688034</name>
</gene>
<dbReference type="Proteomes" id="UP000308600">
    <property type="component" value="Unassembled WGS sequence"/>
</dbReference>